<dbReference type="AlphaFoldDB" id="A0A8J9S311"/>
<accession>A0A8J9S311</accession>
<dbReference type="EMBL" id="OU594954">
    <property type="protein sequence ID" value="CAG9280345.1"/>
    <property type="molecule type" value="Genomic_DNA"/>
</dbReference>
<dbReference type="Proteomes" id="UP000836788">
    <property type="component" value="Chromosome 13"/>
</dbReference>
<proteinExistence type="predicted"/>
<reference evidence="1" key="1">
    <citation type="submission" date="2022-02" db="EMBL/GenBank/DDBJ databases">
        <authorList>
            <person name="Giguere J D."/>
        </authorList>
    </citation>
    <scope>NUCLEOTIDE SEQUENCE</scope>
    <source>
        <strain evidence="1">CCAP 1055/1</strain>
    </source>
</reference>
<organism evidence="1">
    <name type="scientific">Phaeodactylum tricornutum</name>
    <name type="common">Diatom</name>
    <dbReference type="NCBI Taxonomy" id="2850"/>
    <lineage>
        <taxon>Eukaryota</taxon>
        <taxon>Sar</taxon>
        <taxon>Stramenopiles</taxon>
        <taxon>Ochrophyta</taxon>
        <taxon>Bacillariophyta</taxon>
        <taxon>Bacillariophyceae</taxon>
        <taxon>Bacillariophycidae</taxon>
        <taxon>Naviculales</taxon>
        <taxon>Phaeodactylaceae</taxon>
        <taxon>Phaeodactylum</taxon>
    </lineage>
</organism>
<dbReference type="GO" id="GO:0006487">
    <property type="term" value="P:protein N-linked glycosylation"/>
    <property type="evidence" value="ECO:0007669"/>
    <property type="project" value="TreeGrafter"/>
</dbReference>
<protein>
    <submittedName>
        <fullName evidence="1">Uncharacterized protein</fullName>
    </submittedName>
</protein>
<sequence length="420" mass="47555">MRLAAAYHRILSPRSRKTLILSGLAIFVSIWNGALQLQQVSQIWNSVTFLDVPDVKLTFSRVERLSCASPHPVTIANATHVAANNGFLEQPSNGCGSLQRDWSLVPTRSVLAASIETHQSNCSAPIMTFHVDNDFGLGSHLYMWSQALCNAWEKGYRVQTHNPNWLWLDQGYCDAKVAVRSPFLCYFPQSEDRCSGTNSRGLSSFTQNVSDPRNDRLRCSWMKRNGYLTDFRAASMEYLFQSLSPIVIQEAQRQIGLLFDHGRAPRDLISVHVRWGDKFWEMDLAPISDYIDAVHHMVAKQGRDNATTSHIYLSTEDPRAAKEFLEAAPPTWNVYVDRTVTELNTFRPTKGNRASWTTRNTKGRAGLVALGSLLVALEADYFVLTTKSNWSRLWNELRKNVIDSRCGNCTHMIDLRPGKW</sequence>
<dbReference type="PANTHER" id="PTHR13132:SF29">
    <property type="entry name" value="ALPHA-(1,6)-FUCOSYLTRANSFERASE"/>
    <property type="match status" value="1"/>
</dbReference>
<dbReference type="Gene3D" id="3.40.50.11350">
    <property type="match status" value="1"/>
</dbReference>
<dbReference type="PANTHER" id="PTHR13132">
    <property type="entry name" value="ALPHA- 1,6 -FUCOSYLTRANSFERASE"/>
    <property type="match status" value="1"/>
</dbReference>
<name>A0A8J9S311_PHATR</name>
<evidence type="ECO:0000313" key="1">
    <source>
        <dbReference type="EMBL" id="CAG9280345.1"/>
    </source>
</evidence>
<gene>
    <name evidence="1" type="ORF">PTTT1_LOCUS12996</name>
</gene>
<dbReference type="GO" id="GO:0046921">
    <property type="term" value="F:alpha-(1-&gt;6)-fucosyltransferase activity"/>
    <property type="evidence" value="ECO:0007669"/>
    <property type="project" value="TreeGrafter"/>
</dbReference>